<organism evidence="2 3">
    <name type="scientific">Coniochaeta pulveracea</name>
    <dbReference type="NCBI Taxonomy" id="177199"/>
    <lineage>
        <taxon>Eukaryota</taxon>
        <taxon>Fungi</taxon>
        <taxon>Dikarya</taxon>
        <taxon>Ascomycota</taxon>
        <taxon>Pezizomycotina</taxon>
        <taxon>Sordariomycetes</taxon>
        <taxon>Sordariomycetidae</taxon>
        <taxon>Coniochaetales</taxon>
        <taxon>Coniochaetaceae</taxon>
        <taxon>Coniochaeta</taxon>
    </lineage>
</organism>
<accession>A0A420Y3I5</accession>
<name>A0A420Y3I5_9PEZI</name>
<feature type="region of interest" description="Disordered" evidence="1">
    <location>
        <begin position="96"/>
        <end position="189"/>
    </location>
</feature>
<feature type="compositionally biased region" description="Polar residues" evidence="1">
    <location>
        <begin position="133"/>
        <end position="149"/>
    </location>
</feature>
<feature type="compositionally biased region" description="Basic and acidic residues" evidence="1">
    <location>
        <begin position="255"/>
        <end position="277"/>
    </location>
</feature>
<reference evidence="2 3" key="1">
    <citation type="submission" date="2018-08" db="EMBL/GenBank/DDBJ databases">
        <title>Draft genome of the lignicolous fungus Coniochaeta pulveracea.</title>
        <authorList>
            <person name="Borstlap C.J."/>
            <person name="De Witt R.N."/>
            <person name="Botha A."/>
            <person name="Volschenk H."/>
        </authorList>
    </citation>
    <scope>NUCLEOTIDE SEQUENCE [LARGE SCALE GENOMIC DNA]</scope>
    <source>
        <strain evidence="2 3">CAB683</strain>
    </source>
</reference>
<gene>
    <name evidence="2" type="ORF">DL546_003725</name>
</gene>
<sequence>MAPKRLSRIRPASLLHKLRQLSDRRRRNTRVQPPDPQPNFKITHYPDRPRRPAELVPPEQELIDWFVNIHLQANKAVMTKRSRQVPPVGRYDLYAPHTYQPSAPGAEEGYGHIQQEPSRSWLTPNQPGGAPSEQISLSSPHPQECTAPNTAFVKQPSRPRGQLQPDHPNTSPTFPSFTPSPESCYSPDDKSDVADVLRLYRFGAAKRGSCLGCRTHRHATMTPGMFYCTRCRRDFNCYPPQDVPRDPPLIPPKPLAERRILRPEEGAMRSRGGDSRQKPQSSPLPYPGHGKKVAFVDPTSRHLVNPEPGGDTEAAGDDPFSHLRSEIDTVIHKINPITTIRSPGGQRQDGPVSAVRAVDELRGVQHGKEIVDMGDFRRPVRYRNKDEVTGEKDRDSGLGEEIARCDVRVVKDGCNVRSNSWELEFLEQYELEMGNDRGWK</sequence>
<feature type="region of interest" description="Disordered" evidence="1">
    <location>
        <begin position="239"/>
        <end position="320"/>
    </location>
</feature>
<protein>
    <submittedName>
        <fullName evidence="2">Uncharacterized protein</fullName>
    </submittedName>
</protein>
<feature type="region of interest" description="Disordered" evidence="1">
    <location>
        <begin position="1"/>
        <end position="52"/>
    </location>
</feature>
<dbReference type="EMBL" id="QVQW01000056">
    <property type="protein sequence ID" value="RKU42456.1"/>
    <property type="molecule type" value="Genomic_DNA"/>
</dbReference>
<evidence type="ECO:0000313" key="3">
    <source>
        <dbReference type="Proteomes" id="UP000275385"/>
    </source>
</evidence>
<comment type="caution">
    <text evidence="2">The sequence shown here is derived from an EMBL/GenBank/DDBJ whole genome shotgun (WGS) entry which is preliminary data.</text>
</comment>
<dbReference type="AlphaFoldDB" id="A0A420Y3I5"/>
<feature type="compositionally biased region" description="Polar residues" evidence="1">
    <location>
        <begin position="115"/>
        <end position="126"/>
    </location>
</feature>
<evidence type="ECO:0000313" key="2">
    <source>
        <dbReference type="EMBL" id="RKU42456.1"/>
    </source>
</evidence>
<keyword evidence="3" id="KW-1185">Reference proteome</keyword>
<feature type="compositionally biased region" description="Low complexity" evidence="1">
    <location>
        <begin position="170"/>
        <end position="181"/>
    </location>
</feature>
<evidence type="ECO:0000256" key="1">
    <source>
        <dbReference type="SAM" id="MobiDB-lite"/>
    </source>
</evidence>
<dbReference type="Proteomes" id="UP000275385">
    <property type="component" value="Unassembled WGS sequence"/>
</dbReference>
<feature type="compositionally biased region" description="Basic residues" evidence="1">
    <location>
        <begin position="16"/>
        <end position="29"/>
    </location>
</feature>
<proteinExistence type="predicted"/>